<dbReference type="GO" id="GO:0045944">
    <property type="term" value="P:positive regulation of transcription by RNA polymerase II"/>
    <property type="evidence" value="ECO:0007669"/>
    <property type="project" value="TreeGrafter"/>
</dbReference>
<dbReference type="GO" id="GO:0005634">
    <property type="term" value="C:nucleus"/>
    <property type="evidence" value="ECO:0007669"/>
    <property type="project" value="UniProtKB-SubCell"/>
</dbReference>
<dbReference type="GO" id="GO:0003712">
    <property type="term" value="F:transcription coregulator activity"/>
    <property type="evidence" value="ECO:0007669"/>
    <property type="project" value="TreeGrafter"/>
</dbReference>
<protein>
    <submittedName>
        <fullName evidence="4">Akirin1</fullName>
    </submittedName>
</protein>
<dbReference type="GO" id="GO:0045089">
    <property type="term" value="P:positive regulation of innate immune response"/>
    <property type="evidence" value="ECO:0007669"/>
    <property type="project" value="TreeGrafter"/>
</dbReference>
<dbReference type="EMBL" id="JAOPGA020001357">
    <property type="protein sequence ID" value="KAL0487644.1"/>
    <property type="molecule type" value="Genomic_DNA"/>
</dbReference>
<comment type="similarity">
    <text evidence="2">Belongs to the akirin family.</text>
</comment>
<dbReference type="GO" id="GO:0000785">
    <property type="term" value="C:chromatin"/>
    <property type="evidence" value="ECO:0007669"/>
    <property type="project" value="TreeGrafter"/>
</dbReference>
<dbReference type="Proteomes" id="UP001431209">
    <property type="component" value="Unassembled WGS sequence"/>
</dbReference>
<evidence type="ECO:0000256" key="1">
    <source>
        <dbReference type="ARBA" id="ARBA00004123"/>
    </source>
</evidence>
<dbReference type="InterPro" id="IPR024132">
    <property type="entry name" value="Akirin"/>
</dbReference>
<accession>A0AAW2ZE64</accession>
<keyword evidence="3" id="KW-0539">Nucleus</keyword>
<name>A0AAW2ZE64_9EUKA</name>
<evidence type="ECO:0000256" key="2">
    <source>
        <dbReference type="ARBA" id="ARBA00005625"/>
    </source>
</evidence>
<dbReference type="PANTHER" id="PTHR13293:SF6">
    <property type="entry name" value="AKIRIN-RELATED"/>
    <property type="match status" value="1"/>
</dbReference>
<evidence type="ECO:0000313" key="5">
    <source>
        <dbReference type="Proteomes" id="UP001431209"/>
    </source>
</evidence>
<evidence type="ECO:0000313" key="4">
    <source>
        <dbReference type="EMBL" id="KAL0487644.1"/>
    </source>
</evidence>
<proteinExistence type="inferred from homology"/>
<organism evidence="4 5">
    <name type="scientific">Acrasis kona</name>
    <dbReference type="NCBI Taxonomy" id="1008807"/>
    <lineage>
        <taxon>Eukaryota</taxon>
        <taxon>Discoba</taxon>
        <taxon>Heterolobosea</taxon>
        <taxon>Tetramitia</taxon>
        <taxon>Eutetramitia</taxon>
        <taxon>Acrasidae</taxon>
        <taxon>Acrasis</taxon>
    </lineage>
</organism>
<evidence type="ECO:0000256" key="3">
    <source>
        <dbReference type="ARBA" id="ARBA00023242"/>
    </source>
</evidence>
<keyword evidence="5" id="KW-1185">Reference proteome</keyword>
<comment type="subcellular location">
    <subcellularLocation>
        <location evidence="1">Nucleus</location>
    </subcellularLocation>
</comment>
<comment type="caution">
    <text evidence="4">The sequence shown here is derived from an EMBL/GenBank/DDBJ whole genome shotgun (WGS) entry which is preliminary data.</text>
</comment>
<reference evidence="4 5" key="1">
    <citation type="submission" date="2024-03" db="EMBL/GenBank/DDBJ databases">
        <title>The Acrasis kona genome and developmental transcriptomes reveal deep origins of eukaryotic multicellular pathways.</title>
        <authorList>
            <person name="Sheikh S."/>
            <person name="Fu C.-J."/>
            <person name="Brown M.W."/>
            <person name="Baldauf S.L."/>
        </authorList>
    </citation>
    <scope>NUCLEOTIDE SEQUENCE [LARGE SCALE GENOMIC DNA]</scope>
    <source>
        <strain evidence="4 5">ATCC MYA-3509</strain>
    </source>
</reference>
<sequence length="207" mass="24331">MTTAALKRSYDTFLRDDMNDEDMINGSPTTCSNVKFVFNQQQQQQILQQQQEPTMLANQPYRDLLERPFKRRREHNVHQLLQQHHNEQTDSNPRSLLQSTLTISNKYSHFPQPSDVGIDAASDFVSSYKKQRRSQQKKEAAVSTNPKQASFSEEEVKYILEVRERQIKEEYNKILSELLSEQFNQFSKFSQDCISRQFKSSDFSYTS</sequence>
<gene>
    <name evidence="4" type="ORF">AKO1_000223</name>
</gene>
<dbReference type="AlphaFoldDB" id="A0AAW2ZE64"/>
<dbReference type="PANTHER" id="PTHR13293">
    <property type="entry name" value="AKIRIN-RELATED"/>
    <property type="match status" value="1"/>
</dbReference>